<accession>A0A6J5E9L1</accession>
<dbReference type="EMBL" id="CADIKF010000030">
    <property type="protein sequence ID" value="CAB3762011.1"/>
    <property type="molecule type" value="Genomic_DNA"/>
</dbReference>
<name>A0A6J5E9L1_9BURK</name>
<dbReference type="Pfam" id="PF22480">
    <property type="entry name" value="DUF6984"/>
    <property type="match status" value="1"/>
</dbReference>
<reference evidence="2 3" key="1">
    <citation type="submission" date="2020-04" db="EMBL/GenBank/DDBJ databases">
        <authorList>
            <person name="De Canck E."/>
        </authorList>
    </citation>
    <scope>NUCLEOTIDE SEQUENCE [LARGE SCALE GENOMIC DNA]</scope>
    <source>
        <strain evidence="2 3">LMG 29739</strain>
    </source>
</reference>
<proteinExistence type="predicted"/>
<evidence type="ECO:0000259" key="1">
    <source>
        <dbReference type="Pfam" id="PF22480"/>
    </source>
</evidence>
<sequence>MWLARRRPPMLNAVDPRADISMLRCLTDGEASFIRAVADKLNSAQRVQLLSDLTLARAEEILNDASLIRFHLAGYERGDDHGQHTYPIEGQLNDSDGTPVHVLLFADLADKLYELEFLRWGDGPLQAPDWASLKLIEGPRHEGQGDIARSRD</sequence>
<gene>
    <name evidence="2" type="ORF">LMG29739_03763</name>
</gene>
<feature type="domain" description="DUF6984" evidence="1">
    <location>
        <begin position="24"/>
        <end position="126"/>
    </location>
</feature>
<evidence type="ECO:0000313" key="3">
    <source>
        <dbReference type="Proteomes" id="UP000494329"/>
    </source>
</evidence>
<dbReference type="AlphaFoldDB" id="A0A6J5E9L1"/>
<dbReference type="Proteomes" id="UP000494329">
    <property type="component" value="Unassembled WGS sequence"/>
</dbReference>
<dbReference type="InterPro" id="IPR054253">
    <property type="entry name" value="DUF6984"/>
</dbReference>
<keyword evidence="3" id="KW-1185">Reference proteome</keyword>
<organism evidence="2 3">
    <name type="scientific">Paraburkholderia solisilvae</name>
    <dbReference type="NCBI Taxonomy" id="624376"/>
    <lineage>
        <taxon>Bacteria</taxon>
        <taxon>Pseudomonadati</taxon>
        <taxon>Pseudomonadota</taxon>
        <taxon>Betaproteobacteria</taxon>
        <taxon>Burkholderiales</taxon>
        <taxon>Burkholderiaceae</taxon>
        <taxon>Paraburkholderia</taxon>
    </lineage>
</organism>
<dbReference type="RefSeq" id="WP_175112453.1">
    <property type="nucleotide sequence ID" value="NZ_CADIKF010000030.1"/>
</dbReference>
<protein>
    <recommendedName>
        <fullName evidence="1">DUF6984 domain-containing protein</fullName>
    </recommendedName>
</protein>
<evidence type="ECO:0000313" key="2">
    <source>
        <dbReference type="EMBL" id="CAB3762011.1"/>
    </source>
</evidence>